<keyword evidence="3" id="KW-1185">Reference proteome</keyword>
<evidence type="ECO:0000256" key="1">
    <source>
        <dbReference type="SAM" id="Phobius"/>
    </source>
</evidence>
<protein>
    <submittedName>
        <fullName evidence="2">Uncharacterized protein</fullName>
    </submittedName>
</protein>
<reference evidence="2 3" key="1">
    <citation type="submission" date="2018-12" db="EMBL/GenBank/DDBJ databases">
        <authorList>
            <person name="Yu L."/>
        </authorList>
    </citation>
    <scope>NUCLEOTIDE SEQUENCE [LARGE SCALE GENOMIC DNA]</scope>
    <source>
        <strain evidence="2 3">S5H2222</strain>
    </source>
</reference>
<proteinExistence type="predicted"/>
<name>A0A3S0JXB0_9BACI</name>
<keyword evidence="1" id="KW-0812">Transmembrane</keyword>
<comment type="caution">
    <text evidence="2">The sequence shown here is derived from an EMBL/GenBank/DDBJ whole genome shotgun (WGS) entry which is preliminary data.</text>
</comment>
<evidence type="ECO:0000313" key="3">
    <source>
        <dbReference type="Proteomes" id="UP000276349"/>
    </source>
</evidence>
<organism evidence="2 3">
    <name type="scientific">Lysinibacillus telephonicus</name>
    <dbReference type="NCBI Taxonomy" id="1714840"/>
    <lineage>
        <taxon>Bacteria</taxon>
        <taxon>Bacillati</taxon>
        <taxon>Bacillota</taxon>
        <taxon>Bacilli</taxon>
        <taxon>Bacillales</taxon>
        <taxon>Bacillaceae</taxon>
        <taxon>Lysinibacillus</taxon>
    </lineage>
</organism>
<feature type="transmembrane region" description="Helical" evidence="1">
    <location>
        <begin position="12"/>
        <end position="38"/>
    </location>
</feature>
<gene>
    <name evidence="2" type="ORF">EKG35_08095</name>
</gene>
<sequence length="232" mass="27094">MLQLFLLLLEAIYLYLAFKTGKTIFILVAVALGGWWLYELNKESKRRNEEIQQDTIEQIEEYPHTRYILSSDCLQALLIDEHSDTFRILQREDTEEEFEAREYAFHELYEVAIVEDGNNIALTSKGGVHGWSLIDGGSKIDVHVKGYDAESENKSEEKSNKEVKKLMLQLVVDDLSNPIIEYIFLDNEQAIPKDLDEYKDILKECTKWYQKISVIIKRNENKRKEVVVNGWV</sequence>
<keyword evidence="1" id="KW-0472">Membrane</keyword>
<dbReference type="Proteomes" id="UP000276349">
    <property type="component" value="Unassembled WGS sequence"/>
</dbReference>
<dbReference type="AlphaFoldDB" id="A0A3S0JXB0"/>
<keyword evidence="1" id="KW-1133">Transmembrane helix</keyword>
<dbReference type="RefSeq" id="WP_126293943.1">
    <property type="nucleotide sequence ID" value="NZ_CP155468.1"/>
</dbReference>
<evidence type="ECO:0000313" key="2">
    <source>
        <dbReference type="EMBL" id="RTQ93527.1"/>
    </source>
</evidence>
<dbReference type="EMBL" id="RXNR01000018">
    <property type="protein sequence ID" value="RTQ93527.1"/>
    <property type="molecule type" value="Genomic_DNA"/>
</dbReference>
<accession>A0A3S0JXB0</accession>
<dbReference type="OrthoDB" id="2734047at2"/>